<dbReference type="KEGG" id="hhw:NCTC503_00518"/>
<evidence type="ECO:0000313" key="1">
    <source>
        <dbReference type="EMBL" id="VTQ84314.1"/>
    </source>
</evidence>
<reference evidence="1 2" key="1">
    <citation type="submission" date="2019-05" db="EMBL/GenBank/DDBJ databases">
        <authorList>
            <consortium name="Pathogen Informatics"/>
        </authorList>
    </citation>
    <scope>NUCLEOTIDE SEQUENCE [LARGE SCALE GENOMIC DNA]</scope>
    <source>
        <strain evidence="1 2">NCTC503</strain>
    </source>
</reference>
<gene>
    <name evidence="1" type="ORF">NCTC503_00518</name>
</gene>
<proteinExistence type="predicted"/>
<accession>A0A4U9QZD2</accession>
<sequence length="140" mass="16169">MLEQIIEIGLKTNVNKVEDAELYLYDEHLDNKENVKLELHYCSSIIECSEENYFDALTKLRTGLEQDGIQILCKGANRNVYPSAMQLNMGTGRSAYILTIHKQATQRDVVDIFEPSNINECVSVAEQKQYFNLWIESFRD</sequence>
<dbReference type="AlphaFoldDB" id="A0A4U9QZD2"/>
<protein>
    <submittedName>
        <fullName evidence="1">Uncharacterized protein</fullName>
    </submittedName>
</protein>
<name>A0A4U9QZD2_HATHI</name>
<dbReference type="EMBL" id="LR590481">
    <property type="protein sequence ID" value="VTQ84314.1"/>
    <property type="molecule type" value="Genomic_DNA"/>
</dbReference>
<dbReference type="RefSeq" id="WP_171011927.1">
    <property type="nucleotide sequence ID" value="NZ_CBCRUQ010000009.1"/>
</dbReference>
<evidence type="ECO:0000313" key="2">
    <source>
        <dbReference type="Proteomes" id="UP000308489"/>
    </source>
</evidence>
<keyword evidence="2" id="KW-1185">Reference proteome</keyword>
<dbReference type="Proteomes" id="UP000308489">
    <property type="component" value="Chromosome 1"/>
</dbReference>
<organism evidence="1 2">
    <name type="scientific">Hathewaya histolytica</name>
    <name type="common">Clostridium histolyticum</name>
    <dbReference type="NCBI Taxonomy" id="1498"/>
    <lineage>
        <taxon>Bacteria</taxon>
        <taxon>Bacillati</taxon>
        <taxon>Bacillota</taxon>
        <taxon>Clostridia</taxon>
        <taxon>Eubacteriales</taxon>
        <taxon>Clostridiaceae</taxon>
        <taxon>Hathewaya</taxon>
    </lineage>
</organism>